<dbReference type="AlphaFoldDB" id="A0AAV3Q887"/>
<dbReference type="PANTHER" id="PTHR23130">
    <property type="entry name" value="CYTOCHROME B561 AND DOMON DOMAIN-CONTAINING PROTEIN"/>
    <property type="match status" value="1"/>
</dbReference>
<accession>A0AAV3Q887</accession>
<dbReference type="InterPro" id="IPR005018">
    <property type="entry name" value="DOMON_domain"/>
</dbReference>
<evidence type="ECO:0000256" key="7">
    <source>
        <dbReference type="SAM" id="SignalP"/>
    </source>
</evidence>
<evidence type="ECO:0000256" key="4">
    <source>
        <dbReference type="ARBA" id="ARBA00022982"/>
    </source>
</evidence>
<dbReference type="InterPro" id="IPR045265">
    <property type="entry name" value="AIR12_DOMON"/>
</dbReference>
<organism evidence="9 10">
    <name type="scientific">Lithospermum erythrorhizon</name>
    <name type="common">Purple gromwell</name>
    <name type="synonym">Lithospermum officinale var. erythrorhizon</name>
    <dbReference type="NCBI Taxonomy" id="34254"/>
    <lineage>
        <taxon>Eukaryota</taxon>
        <taxon>Viridiplantae</taxon>
        <taxon>Streptophyta</taxon>
        <taxon>Embryophyta</taxon>
        <taxon>Tracheophyta</taxon>
        <taxon>Spermatophyta</taxon>
        <taxon>Magnoliopsida</taxon>
        <taxon>eudicotyledons</taxon>
        <taxon>Gunneridae</taxon>
        <taxon>Pentapetalae</taxon>
        <taxon>asterids</taxon>
        <taxon>lamiids</taxon>
        <taxon>Boraginales</taxon>
        <taxon>Boraginaceae</taxon>
        <taxon>Boraginoideae</taxon>
        <taxon>Lithospermeae</taxon>
        <taxon>Lithospermum</taxon>
    </lineage>
</organism>
<dbReference type="PANTHER" id="PTHR23130:SF157">
    <property type="entry name" value="AUXIN-INDUCED IN ROOT CULTURES PROTEIN 12"/>
    <property type="match status" value="1"/>
</dbReference>
<dbReference type="Proteomes" id="UP001454036">
    <property type="component" value="Unassembled WGS sequence"/>
</dbReference>
<evidence type="ECO:0000259" key="8">
    <source>
        <dbReference type="PROSITE" id="PS50836"/>
    </source>
</evidence>
<evidence type="ECO:0000256" key="1">
    <source>
        <dbReference type="ARBA" id="ARBA00004370"/>
    </source>
</evidence>
<evidence type="ECO:0000256" key="5">
    <source>
        <dbReference type="ARBA" id="ARBA00023136"/>
    </source>
</evidence>
<comment type="subcellular location">
    <subcellularLocation>
        <location evidence="1">Membrane</location>
    </subcellularLocation>
</comment>
<feature type="compositionally biased region" description="Gly residues" evidence="6">
    <location>
        <begin position="206"/>
        <end position="216"/>
    </location>
</feature>
<feature type="chain" id="PRO_5043808525" description="DOMON domain-containing protein" evidence="7">
    <location>
        <begin position="26"/>
        <end position="254"/>
    </location>
</feature>
<evidence type="ECO:0000256" key="2">
    <source>
        <dbReference type="ARBA" id="ARBA00022448"/>
    </source>
</evidence>
<reference evidence="9 10" key="1">
    <citation type="submission" date="2024-01" db="EMBL/GenBank/DDBJ databases">
        <title>The complete chloroplast genome sequence of Lithospermum erythrorhizon: insights into the phylogenetic relationship among Boraginaceae species and the maternal lineages of purple gromwells.</title>
        <authorList>
            <person name="Okada T."/>
            <person name="Watanabe K."/>
        </authorList>
    </citation>
    <scope>NUCLEOTIDE SEQUENCE [LARGE SCALE GENOMIC DNA]</scope>
</reference>
<gene>
    <name evidence="9" type="ORF">LIER_16456</name>
</gene>
<keyword evidence="4" id="KW-0249">Electron transport</keyword>
<protein>
    <recommendedName>
        <fullName evidence="8">DOMON domain-containing protein</fullName>
    </recommendedName>
</protein>
<evidence type="ECO:0000256" key="6">
    <source>
        <dbReference type="SAM" id="MobiDB-lite"/>
    </source>
</evidence>
<keyword evidence="2" id="KW-0813">Transport</keyword>
<dbReference type="Pfam" id="PF04526">
    <property type="entry name" value="DUF568"/>
    <property type="match status" value="1"/>
</dbReference>
<name>A0AAV3Q887_LITER</name>
<keyword evidence="10" id="KW-1185">Reference proteome</keyword>
<comment type="caution">
    <text evidence="9">The sequence shown here is derived from an EMBL/GenBank/DDBJ whole genome shotgun (WGS) entry which is preliminary data.</text>
</comment>
<evidence type="ECO:0000313" key="10">
    <source>
        <dbReference type="Proteomes" id="UP001454036"/>
    </source>
</evidence>
<keyword evidence="5" id="KW-0472">Membrane</keyword>
<dbReference type="CDD" id="cd09629">
    <property type="entry name" value="DOMON_CIL1_like"/>
    <property type="match status" value="1"/>
</dbReference>
<evidence type="ECO:0000313" key="9">
    <source>
        <dbReference type="EMBL" id="GAA0159750.1"/>
    </source>
</evidence>
<dbReference type="PROSITE" id="PS50836">
    <property type="entry name" value="DOMON"/>
    <property type="match status" value="1"/>
</dbReference>
<sequence>MATFLHFSPIFLTFLPLLLISPTHSLTCTSQTFTDTPTKYTNCTDLPSLKAYLHWTHDSTNSTLSVAFIAPPATPDGWIAWGINPTSTGMAGTQALVALKGSKGSLVVKTYNLVSYKSIQETSNMSSFKVLDSKAEDSNGTMMIFAKLVLPENMKIASLNQVWQVGSSVKDGVPEKHDFAPENLGAKGNLDLVNTAAVGGTPSSATGGGASGGGDKNGTSAQSGNETISGVLRGNVGVFRVLLSFGIIVLSLSL</sequence>
<feature type="region of interest" description="Disordered" evidence="6">
    <location>
        <begin position="201"/>
        <end position="223"/>
    </location>
</feature>
<proteinExistence type="predicted"/>
<feature type="signal peptide" evidence="7">
    <location>
        <begin position="1"/>
        <end position="25"/>
    </location>
</feature>
<evidence type="ECO:0000256" key="3">
    <source>
        <dbReference type="ARBA" id="ARBA00022729"/>
    </source>
</evidence>
<dbReference type="GO" id="GO:0016020">
    <property type="term" value="C:membrane"/>
    <property type="evidence" value="ECO:0007669"/>
    <property type="project" value="UniProtKB-SubCell"/>
</dbReference>
<feature type="domain" description="DOMON" evidence="8">
    <location>
        <begin position="49"/>
        <end position="166"/>
    </location>
</feature>
<dbReference type="EMBL" id="BAABME010003679">
    <property type="protein sequence ID" value="GAA0159750.1"/>
    <property type="molecule type" value="Genomic_DNA"/>
</dbReference>
<keyword evidence="3 7" id="KW-0732">Signal</keyword>